<keyword evidence="1 2" id="KW-0808">Transferase</keyword>
<gene>
    <name evidence="3" type="ORF">BLA17378_01759</name>
    <name evidence="2" type="ORF">BLA3211_04051</name>
</gene>
<dbReference type="RefSeq" id="WP_174956656.1">
    <property type="nucleotide sequence ID" value="NZ_CABVQG010000005.1"/>
</dbReference>
<reference evidence="2 5" key="1">
    <citation type="submission" date="2020-04" db="EMBL/GenBank/DDBJ databases">
        <authorList>
            <person name="Depoorter E."/>
        </authorList>
    </citation>
    <scope>NUCLEOTIDE SEQUENCE [LARGE SCALE GENOMIC DNA]</scope>
    <source>
        <strain evidence="2 5">BCC0217</strain>
        <strain evidence="3 4">R-17378</strain>
    </source>
</reference>
<organism evidence="2 5">
    <name type="scientific">Burkholderia aenigmatica</name>
    <dbReference type="NCBI Taxonomy" id="2015348"/>
    <lineage>
        <taxon>Bacteria</taxon>
        <taxon>Pseudomonadati</taxon>
        <taxon>Pseudomonadota</taxon>
        <taxon>Betaproteobacteria</taxon>
        <taxon>Burkholderiales</taxon>
        <taxon>Burkholderiaceae</taxon>
        <taxon>Burkholderia</taxon>
        <taxon>Burkholderia cepacia complex</taxon>
    </lineage>
</organism>
<dbReference type="EMBL" id="CABVQG010000005">
    <property type="protein sequence ID" value="VWC57299.1"/>
    <property type="molecule type" value="Genomic_DNA"/>
</dbReference>
<proteinExistence type="predicted"/>
<dbReference type="PANTHER" id="PTHR48207:SF4">
    <property type="entry name" value="BLL6097 PROTEIN"/>
    <property type="match status" value="1"/>
</dbReference>
<dbReference type="Pfam" id="PF02515">
    <property type="entry name" value="CoA_transf_3"/>
    <property type="match status" value="1"/>
</dbReference>
<evidence type="ECO:0000256" key="1">
    <source>
        <dbReference type="ARBA" id="ARBA00022679"/>
    </source>
</evidence>
<keyword evidence="4" id="KW-1185">Reference proteome</keyword>
<dbReference type="Proteomes" id="UP000494301">
    <property type="component" value="Unassembled WGS sequence"/>
</dbReference>
<evidence type="ECO:0000313" key="3">
    <source>
        <dbReference type="EMBL" id="VWC57299.1"/>
    </source>
</evidence>
<sequence>MTAFKPLAGIRVLDFTHVIAGPLATFHLAQLGAEVVKIENRNGGDVMRRGNGRMGFVALNAGKRSIELDLSDAGDRDQALELAREADVLVDSLRPGVLDRFGLGDGALRARNPGLVYCAISGWGNTGAWQGRPAYDHVVQAATGMTLMAGREGEPPVKTGFPVVDAGTGLVAAMAILAALRERDASGLGRYLDVSMTGAALQLMYPFACQALTARVAPPRVGNQGYSGSPAADLFATQDGWVALGANTPRQLTAALGVLGRADLARDPRYFDPPLDAGGPAAFLRASDPVALRAALAAAIREWRAADLEEACAGVGVACAKVRTIVEFVDDAMNHDALESVMLSDGDCSVLSPGLGYRVHASRADGGASA</sequence>
<dbReference type="InterPro" id="IPR003673">
    <property type="entry name" value="CoA-Trfase_fam_III"/>
</dbReference>
<dbReference type="Gene3D" id="3.40.50.10540">
    <property type="entry name" value="Crotonobetainyl-coa:carnitine coa-transferase, domain 1"/>
    <property type="match status" value="1"/>
</dbReference>
<dbReference type="AlphaFoldDB" id="A0A6J5J4Z7"/>
<dbReference type="InterPro" id="IPR044855">
    <property type="entry name" value="CoA-Trfase_III_dom3_sf"/>
</dbReference>
<dbReference type="Gene3D" id="3.30.1540.10">
    <property type="entry name" value="formyl-coa transferase, domain 3"/>
    <property type="match status" value="1"/>
</dbReference>
<dbReference type="InterPro" id="IPR023606">
    <property type="entry name" value="CoA-Trfase_III_dom_1_sf"/>
</dbReference>
<protein>
    <submittedName>
        <fullName evidence="2">Acyl-CoA transferase</fullName>
    </submittedName>
</protein>
<name>A0A6J5J4Z7_9BURK</name>
<evidence type="ECO:0000313" key="4">
    <source>
        <dbReference type="Proteomes" id="UP000494120"/>
    </source>
</evidence>
<dbReference type="GO" id="GO:0008410">
    <property type="term" value="F:CoA-transferase activity"/>
    <property type="evidence" value="ECO:0007669"/>
    <property type="project" value="TreeGrafter"/>
</dbReference>
<evidence type="ECO:0000313" key="5">
    <source>
        <dbReference type="Proteomes" id="UP000494301"/>
    </source>
</evidence>
<accession>A0A6J5J4Z7</accession>
<dbReference type="InterPro" id="IPR050483">
    <property type="entry name" value="CoA-transferase_III_domain"/>
</dbReference>
<dbReference type="Proteomes" id="UP000494120">
    <property type="component" value="Unassembled WGS sequence"/>
</dbReference>
<evidence type="ECO:0000313" key="2">
    <source>
        <dbReference type="EMBL" id="CAB3966680.1"/>
    </source>
</evidence>
<dbReference type="SUPFAM" id="SSF89796">
    <property type="entry name" value="CoA-transferase family III (CaiB/BaiF)"/>
    <property type="match status" value="1"/>
</dbReference>
<dbReference type="EMBL" id="CABWIL020000014">
    <property type="protein sequence ID" value="CAB3966680.1"/>
    <property type="molecule type" value="Genomic_DNA"/>
</dbReference>
<dbReference type="PANTHER" id="PTHR48207">
    <property type="entry name" value="SUCCINATE--HYDROXYMETHYLGLUTARATE COA-TRANSFERASE"/>
    <property type="match status" value="1"/>
</dbReference>